<reference evidence="3" key="1">
    <citation type="submission" date="2015-01" db="EMBL/GenBank/DDBJ databases">
        <authorList>
            <person name="Aksoy S."/>
            <person name="Warren W."/>
            <person name="Wilson R.K."/>
        </authorList>
    </citation>
    <scope>NUCLEOTIDE SEQUENCE [LARGE SCALE GENOMIC DNA]</scope>
    <source>
        <strain evidence="3">IAEA</strain>
    </source>
</reference>
<organism evidence="2 3">
    <name type="scientific">Glossina palpalis gambiensis</name>
    <dbReference type="NCBI Taxonomy" id="67801"/>
    <lineage>
        <taxon>Eukaryota</taxon>
        <taxon>Metazoa</taxon>
        <taxon>Ecdysozoa</taxon>
        <taxon>Arthropoda</taxon>
        <taxon>Hexapoda</taxon>
        <taxon>Insecta</taxon>
        <taxon>Pterygota</taxon>
        <taxon>Neoptera</taxon>
        <taxon>Endopterygota</taxon>
        <taxon>Diptera</taxon>
        <taxon>Brachycera</taxon>
        <taxon>Muscomorpha</taxon>
        <taxon>Hippoboscoidea</taxon>
        <taxon>Glossinidae</taxon>
        <taxon>Glossina</taxon>
    </lineage>
</organism>
<dbReference type="Proteomes" id="UP000092460">
    <property type="component" value="Unassembled WGS sequence"/>
</dbReference>
<feature type="transmembrane region" description="Helical" evidence="1">
    <location>
        <begin position="105"/>
        <end position="128"/>
    </location>
</feature>
<keyword evidence="1" id="KW-0812">Transmembrane</keyword>
<dbReference type="EnsemblMetazoa" id="GPPI011693-RA">
    <property type="protein sequence ID" value="GPPI011693-PA"/>
    <property type="gene ID" value="GPPI011693"/>
</dbReference>
<dbReference type="VEuPathDB" id="VectorBase:GPPI011693"/>
<keyword evidence="1" id="KW-0472">Membrane</keyword>
<keyword evidence="3" id="KW-1185">Reference proteome</keyword>
<dbReference type="AlphaFoldDB" id="A0A1B0AX50"/>
<dbReference type="EMBL" id="JXJN01005040">
    <property type="status" value="NOT_ANNOTATED_CDS"/>
    <property type="molecule type" value="Genomic_DNA"/>
</dbReference>
<sequence>MLLLPQLVPPPSFLLASTTTPPDFAIIDIYGYKSLKHETNRISFAFINFITNRVSKDIPITEKLSSNAKFEYRAFLISFRSILFEIDHEMSTSLLKSEILKFSPLISISVIFYSYLLLLIPLSVLEIITFTVNTFKLSGEYSACSFSVANVSVFFENEDERDHTTKSTYYGFFHVPASLSLMDATIESVAFSCVP</sequence>
<reference evidence="2" key="2">
    <citation type="submission" date="2020-05" db="UniProtKB">
        <authorList>
            <consortium name="EnsemblMetazoa"/>
        </authorList>
    </citation>
    <scope>IDENTIFICATION</scope>
    <source>
        <strain evidence="2">IAEA</strain>
    </source>
</reference>
<evidence type="ECO:0000256" key="1">
    <source>
        <dbReference type="SAM" id="Phobius"/>
    </source>
</evidence>
<proteinExistence type="predicted"/>
<keyword evidence="1" id="KW-1133">Transmembrane helix</keyword>
<evidence type="ECO:0000313" key="2">
    <source>
        <dbReference type="EnsemblMetazoa" id="GPPI011693-PA"/>
    </source>
</evidence>
<evidence type="ECO:0000313" key="3">
    <source>
        <dbReference type="Proteomes" id="UP000092460"/>
    </source>
</evidence>
<name>A0A1B0AX50_9MUSC</name>
<accession>A0A1B0AX50</accession>
<protein>
    <submittedName>
        <fullName evidence="2">Uncharacterized protein</fullName>
    </submittedName>
</protein>